<dbReference type="EMBL" id="VOFY01000017">
    <property type="protein sequence ID" value="KAA8583716.1"/>
    <property type="molecule type" value="Genomic_DNA"/>
</dbReference>
<name>A0A5J5CSR6_9PERO</name>
<evidence type="ECO:0000313" key="2">
    <source>
        <dbReference type="EMBL" id="KAA8583716.1"/>
    </source>
</evidence>
<sequence>MGEKRTDWGRSWADGALLSVGYMQSTISWICDSSRFFMKSLSKMASLIRSLDLETRQIKIITLQTALEISGLLNPDLDPPTRASDSKQRLLTRPL</sequence>
<organism evidence="2 3">
    <name type="scientific">Etheostoma spectabile</name>
    <name type="common">orangethroat darter</name>
    <dbReference type="NCBI Taxonomy" id="54343"/>
    <lineage>
        <taxon>Eukaryota</taxon>
        <taxon>Metazoa</taxon>
        <taxon>Chordata</taxon>
        <taxon>Craniata</taxon>
        <taxon>Vertebrata</taxon>
        <taxon>Euteleostomi</taxon>
        <taxon>Actinopterygii</taxon>
        <taxon>Neopterygii</taxon>
        <taxon>Teleostei</taxon>
        <taxon>Neoteleostei</taxon>
        <taxon>Acanthomorphata</taxon>
        <taxon>Eupercaria</taxon>
        <taxon>Perciformes</taxon>
        <taxon>Percoidei</taxon>
        <taxon>Percidae</taxon>
        <taxon>Etheostomatinae</taxon>
        <taxon>Etheostoma</taxon>
    </lineage>
</organism>
<feature type="region of interest" description="Disordered" evidence="1">
    <location>
        <begin position="75"/>
        <end position="95"/>
    </location>
</feature>
<protein>
    <submittedName>
        <fullName evidence="2">Uncharacterized protein</fullName>
    </submittedName>
</protein>
<keyword evidence="3" id="KW-1185">Reference proteome</keyword>
<comment type="caution">
    <text evidence="2">The sequence shown here is derived from an EMBL/GenBank/DDBJ whole genome shotgun (WGS) entry which is preliminary data.</text>
</comment>
<reference evidence="2 3" key="1">
    <citation type="submission" date="2019-08" db="EMBL/GenBank/DDBJ databases">
        <title>A chromosome-level genome assembly, high-density linkage maps, and genome scans reveal the genomic architecture of hybrid incompatibilities underlying speciation via character displacement in darters (Percidae: Etheostominae).</title>
        <authorList>
            <person name="Moran R.L."/>
            <person name="Catchen J.M."/>
            <person name="Fuller R.C."/>
        </authorList>
    </citation>
    <scope>NUCLEOTIDE SEQUENCE [LARGE SCALE GENOMIC DNA]</scope>
    <source>
        <strain evidence="2">EspeVRDwgs_2016</strain>
        <tissue evidence="2">Muscle</tissue>
    </source>
</reference>
<evidence type="ECO:0000256" key="1">
    <source>
        <dbReference type="SAM" id="MobiDB-lite"/>
    </source>
</evidence>
<evidence type="ECO:0000313" key="3">
    <source>
        <dbReference type="Proteomes" id="UP000327493"/>
    </source>
</evidence>
<dbReference type="AlphaFoldDB" id="A0A5J5CSR6"/>
<proteinExistence type="predicted"/>
<gene>
    <name evidence="2" type="ORF">FQN60_014924</name>
</gene>
<dbReference type="Proteomes" id="UP000327493">
    <property type="component" value="Chromosome 17"/>
</dbReference>
<accession>A0A5J5CSR6</accession>